<name>A0A9X3N486_9ACTN</name>
<keyword evidence="3" id="KW-1185">Reference proteome</keyword>
<dbReference type="EMBL" id="JAPDOD010000083">
    <property type="protein sequence ID" value="MDA0166976.1"/>
    <property type="molecule type" value="Genomic_DNA"/>
</dbReference>
<evidence type="ECO:0000256" key="1">
    <source>
        <dbReference type="SAM" id="MobiDB-lite"/>
    </source>
</evidence>
<evidence type="ECO:0000313" key="2">
    <source>
        <dbReference type="EMBL" id="MDA0166976.1"/>
    </source>
</evidence>
<feature type="non-terminal residue" evidence="2">
    <location>
        <position position="1"/>
    </location>
</feature>
<dbReference type="AlphaFoldDB" id="A0A9X3N486"/>
<accession>A0A9X3N486</accession>
<evidence type="ECO:0000313" key="3">
    <source>
        <dbReference type="Proteomes" id="UP001149140"/>
    </source>
</evidence>
<gene>
    <name evidence="2" type="ORF">OM076_42340</name>
</gene>
<dbReference type="Proteomes" id="UP001149140">
    <property type="component" value="Unassembled WGS sequence"/>
</dbReference>
<reference evidence="2" key="1">
    <citation type="submission" date="2022-10" db="EMBL/GenBank/DDBJ databases">
        <title>The WGS of Solirubrobacter ginsenosidimutans DSM 21036.</title>
        <authorList>
            <person name="Jiang Z."/>
        </authorList>
    </citation>
    <scope>NUCLEOTIDE SEQUENCE</scope>
    <source>
        <strain evidence="2">DSM 21036</strain>
    </source>
</reference>
<protein>
    <submittedName>
        <fullName evidence="2">Uncharacterized protein</fullName>
    </submittedName>
</protein>
<proteinExistence type="predicted"/>
<comment type="caution">
    <text evidence="2">The sequence shown here is derived from an EMBL/GenBank/DDBJ whole genome shotgun (WGS) entry which is preliminary data.</text>
</comment>
<dbReference type="RefSeq" id="WP_270046229.1">
    <property type="nucleotide sequence ID" value="NZ_JAPDOD010000083.1"/>
</dbReference>
<feature type="region of interest" description="Disordered" evidence="1">
    <location>
        <begin position="36"/>
        <end position="77"/>
    </location>
</feature>
<sequence>DPLADFVLRSELTPGATVMVEPAPEGSDEAISLTIVTPPVPKPAPVGVGGRKEGDDGESVDDTGALDTPPVEPSDEA</sequence>
<organism evidence="2 3">
    <name type="scientific">Solirubrobacter ginsenosidimutans</name>
    <dbReference type="NCBI Taxonomy" id="490573"/>
    <lineage>
        <taxon>Bacteria</taxon>
        <taxon>Bacillati</taxon>
        <taxon>Actinomycetota</taxon>
        <taxon>Thermoleophilia</taxon>
        <taxon>Solirubrobacterales</taxon>
        <taxon>Solirubrobacteraceae</taxon>
        <taxon>Solirubrobacter</taxon>
    </lineage>
</organism>